<evidence type="ECO:0000313" key="5">
    <source>
        <dbReference type="Proteomes" id="UP000248724"/>
    </source>
</evidence>
<protein>
    <submittedName>
        <fullName evidence="3">YceI family protein</fullName>
    </submittedName>
</protein>
<evidence type="ECO:0000256" key="1">
    <source>
        <dbReference type="ARBA" id="ARBA00008812"/>
    </source>
</evidence>
<reference evidence="3 6" key="3">
    <citation type="submission" date="2020-10" db="EMBL/GenBank/DDBJ databases">
        <title>Ca. Dormibacterota MAGs.</title>
        <authorList>
            <person name="Montgomery K."/>
        </authorList>
    </citation>
    <scope>NUCLEOTIDE SEQUENCE [LARGE SCALE GENOMIC DNA]</scope>
    <source>
        <strain evidence="3">SC8812_S17_18</strain>
    </source>
</reference>
<dbReference type="Proteomes" id="UP000248724">
    <property type="component" value="Unassembled WGS sequence"/>
</dbReference>
<comment type="similarity">
    <text evidence="1">Belongs to the UPF0312 family.</text>
</comment>
<dbReference type="Pfam" id="PF04264">
    <property type="entry name" value="YceI"/>
    <property type="match status" value="1"/>
</dbReference>
<proteinExistence type="inferred from homology"/>
<dbReference type="Proteomes" id="UP000606991">
    <property type="component" value="Unassembled WGS sequence"/>
</dbReference>
<gene>
    <name evidence="4" type="ORF">DLM65_10530</name>
    <name evidence="3" type="ORF">JF886_10780</name>
</gene>
<dbReference type="RefSeq" id="WP_337312325.1">
    <property type="nucleotide sequence ID" value="NZ_JAEKNS010000112.1"/>
</dbReference>
<dbReference type="SMART" id="SM00867">
    <property type="entry name" value="YceI"/>
    <property type="match status" value="1"/>
</dbReference>
<reference evidence="4" key="2">
    <citation type="submission" date="2018-05" db="EMBL/GenBank/DDBJ databases">
        <authorList>
            <person name="Ferrari B."/>
        </authorList>
    </citation>
    <scope>NUCLEOTIDE SEQUENCE</scope>
    <source>
        <strain evidence="4">RRmetagenome_bin12</strain>
    </source>
</reference>
<comment type="caution">
    <text evidence="4">The sequence shown here is derived from an EMBL/GenBank/DDBJ whole genome shotgun (WGS) entry which is preliminary data.</text>
</comment>
<evidence type="ECO:0000313" key="3">
    <source>
        <dbReference type="EMBL" id="MBJ7595325.1"/>
    </source>
</evidence>
<feature type="domain" description="Lipid/polyisoprenoid-binding YceI-like" evidence="2">
    <location>
        <begin position="2"/>
        <end position="171"/>
    </location>
</feature>
<evidence type="ECO:0000259" key="2">
    <source>
        <dbReference type="SMART" id="SM00867"/>
    </source>
</evidence>
<evidence type="ECO:0000313" key="4">
    <source>
        <dbReference type="EMBL" id="PZR79509.1"/>
    </source>
</evidence>
<dbReference type="Gene3D" id="2.40.128.110">
    <property type="entry name" value="Lipid/polyisoprenoid-binding, YceI-like"/>
    <property type="match status" value="1"/>
</dbReference>
<accession>A0A934N013</accession>
<reference evidence="4 5" key="1">
    <citation type="journal article" date="2017" name="Nature">
        <title>Atmospheric trace gases support primary production in Antarctic desert surface soil.</title>
        <authorList>
            <person name="Ji M."/>
            <person name="Greening C."/>
            <person name="Vanwonterghem I."/>
            <person name="Carere C.R."/>
            <person name="Bay S.K."/>
            <person name="Steen J.A."/>
            <person name="Montgomery K."/>
            <person name="Lines T."/>
            <person name="Beardall J."/>
            <person name="van Dorst J."/>
            <person name="Snape I."/>
            <person name="Stott M.B."/>
            <person name="Hugenholtz P."/>
            <person name="Ferrari B.C."/>
        </authorList>
    </citation>
    <scope>NUCLEOTIDE SEQUENCE [LARGE SCALE GENOMIC DNA]</scope>
    <source>
        <strain evidence="4">RRmetagenome_bin12</strain>
    </source>
</reference>
<dbReference type="InterPro" id="IPR007372">
    <property type="entry name" value="Lipid/polyisoprenoid-bd_YceI"/>
</dbReference>
<dbReference type="EMBL" id="JAEKNS010000112">
    <property type="protein sequence ID" value="MBJ7595325.1"/>
    <property type="molecule type" value="Genomic_DNA"/>
</dbReference>
<dbReference type="EMBL" id="QHBU01000201">
    <property type="protein sequence ID" value="PZR79509.1"/>
    <property type="molecule type" value="Genomic_DNA"/>
</dbReference>
<dbReference type="SUPFAM" id="SSF101874">
    <property type="entry name" value="YceI-like"/>
    <property type="match status" value="1"/>
</dbReference>
<organism evidence="4 5">
    <name type="scientific">Candidatus Aeolococcus gillhamiae</name>
    <dbReference type="NCBI Taxonomy" id="3127015"/>
    <lineage>
        <taxon>Bacteria</taxon>
        <taxon>Bacillati</taxon>
        <taxon>Candidatus Dormiibacterota</taxon>
        <taxon>Candidatus Dormibacteria</taxon>
        <taxon>Candidatus Aeolococcales</taxon>
        <taxon>Candidatus Aeolococcaceae</taxon>
        <taxon>Candidatus Aeolococcus</taxon>
    </lineage>
</organism>
<sequence length="187" mass="20240">MSWTLDPHHTSVAFSAKHLGVATVRGHFNKVDAQIELDDPEDPATGRGKVTIDAASITTDNEQRDGHLRSPDFFDVEKYPTIVFEAKSVTRSGDDFKVTGDLTIKDVTKEIALDYEHGGVVVDPYGNKKVGGTLTGSFNRADWDLKWNVPLGGGGLLVSERIKLEIDGELAEDKEAATESAQAEATA</sequence>
<dbReference type="InterPro" id="IPR036761">
    <property type="entry name" value="TTHA0802/YceI-like_sf"/>
</dbReference>
<accession>A0A2W5Z2D2</accession>
<evidence type="ECO:0000313" key="6">
    <source>
        <dbReference type="Proteomes" id="UP000606991"/>
    </source>
</evidence>
<dbReference type="PANTHER" id="PTHR34406">
    <property type="entry name" value="PROTEIN YCEI"/>
    <property type="match status" value="1"/>
</dbReference>
<dbReference type="PANTHER" id="PTHR34406:SF1">
    <property type="entry name" value="PROTEIN YCEI"/>
    <property type="match status" value="1"/>
</dbReference>
<name>A0A2W5Z2D2_9BACT</name>
<dbReference type="AlphaFoldDB" id="A0A2W5Z2D2"/>